<keyword evidence="1" id="KW-0472">Membrane</keyword>
<feature type="transmembrane region" description="Helical" evidence="1">
    <location>
        <begin position="35"/>
        <end position="54"/>
    </location>
</feature>
<proteinExistence type="predicted"/>
<keyword evidence="1" id="KW-1133">Transmembrane helix</keyword>
<feature type="transmembrane region" description="Helical" evidence="1">
    <location>
        <begin position="244"/>
        <end position="264"/>
    </location>
</feature>
<reference evidence="2" key="1">
    <citation type="submission" date="2018-12" db="EMBL/GenBank/DDBJ databases">
        <title>Novel natural products biosynthetic potential of the class Ktedonobacteria.</title>
        <authorList>
            <person name="Zheng Y."/>
            <person name="Saitou A."/>
            <person name="Wang C.M."/>
            <person name="Toyoda A."/>
            <person name="Minakuchi Y."/>
            <person name="Sekiguchi Y."/>
            <person name="Ueda K."/>
            <person name="Takano H."/>
            <person name="Sakai Y."/>
            <person name="Yokota A."/>
            <person name="Yabe S."/>
        </authorList>
    </citation>
    <scope>NUCLEOTIDE SEQUENCE</scope>
    <source>
        <strain evidence="2">COM3</strain>
    </source>
</reference>
<organism evidence="2">
    <name type="scientific">Thermosporothrix sp. COM3</name>
    <dbReference type="NCBI Taxonomy" id="2490863"/>
    <lineage>
        <taxon>Bacteria</taxon>
        <taxon>Bacillati</taxon>
        <taxon>Chloroflexota</taxon>
        <taxon>Ktedonobacteria</taxon>
        <taxon>Ktedonobacterales</taxon>
        <taxon>Thermosporotrichaceae</taxon>
        <taxon>Thermosporothrix</taxon>
    </lineage>
</organism>
<feature type="transmembrane region" description="Helical" evidence="1">
    <location>
        <begin position="218"/>
        <end position="238"/>
    </location>
</feature>
<accession>A0A455SJ87</accession>
<protein>
    <recommendedName>
        <fullName evidence="3">Abortive infection protein</fullName>
    </recommendedName>
</protein>
<keyword evidence="1" id="KW-0812">Transmembrane</keyword>
<dbReference type="EMBL" id="AP019376">
    <property type="protein sequence ID" value="BBH87796.1"/>
    <property type="molecule type" value="Genomic_DNA"/>
</dbReference>
<name>A0A455SJ87_9CHLR</name>
<feature type="transmembrane region" description="Helical" evidence="1">
    <location>
        <begin position="141"/>
        <end position="170"/>
    </location>
</feature>
<feature type="transmembrane region" description="Helical" evidence="1">
    <location>
        <begin position="113"/>
        <end position="134"/>
    </location>
</feature>
<evidence type="ECO:0000256" key="1">
    <source>
        <dbReference type="SAM" id="Phobius"/>
    </source>
</evidence>
<sequence>MFPGNQRPLLLLLPYRNVEIIYDRFGQPHEVTKGWTIPCGCSSLLIAIPLILLVKWLWPSVIPFDLFAFWTIHGDLAALPGDIWPFIVGGILVTQYELLFRMTEEDRLNFFFHWAYEGGFFHKSFIFYTIYGFLEEVCFRWVLFYSYIVGLTVANVLFFGFAGFGLVQWLFLHVFGPAADFVTLHKLHDILFGSSWVIGAAILSANGKFRQGHAYQGWIGWLWAWFGGMFLFLVMFHYGLPIAIGVHILYNLLLNWGIYFLTWIDYGGI</sequence>
<dbReference type="AlphaFoldDB" id="A0A455SJ87"/>
<gene>
    <name evidence="2" type="ORF">KTC_25470</name>
</gene>
<evidence type="ECO:0000313" key="2">
    <source>
        <dbReference type="EMBL" id="BBH87796.1"/>
    </source>
</evidence>
<feature type="transmembrane region" description="Helical" evidence="1">
    <location>
        <begin position="190"/>
        <end position="206"/>
    </location>
</feature>
<evidence type="ECO:0008006" key="3">
    <source>
        <dbReference type="Google" id="ProtNLM"/>
    </source>
</evidence>